<dbReference type="Gene3D" id="3.30.360.10">
    <property type="entry name" value="Dihydrodipicolinate Reductase, domain 2"/>
    <property type="match status" value="1"/>
</dbReference>
<dbReference type="PRINTS" id="PR01775">
    <property type="entry name" value="GLFROXRDTASE"/>
</dbReference>
<dbReference type="Pfam" id="PF01408">
    <property type="entry name" value="GFO_IDH_MocA"/>
    <property type="match status" value="1"/>
</dbReference>
<keyword evidence="6" id="KW-1185">Reference proteome</keyword>
<comment type="similarity">
    <text evidence="1">Belongs to the Gfo/Idh/MocA family.</text>
</comment>
<evidence type="ECO:0000313" key="6">
    <source>
        <dbReference type="Proteomes" id="UP000242687"/>
    </source>
</evidence>
<dbReference type="GO" id="GO:0000166">
    <property type="term" value="F:nucleotide binding"/>
    <property type="evidence" value="ECO:0007669"/>
    <property type="project" value="InterPro"/>
</dbReference>
<organism evidence="5 6">
    <name type="scientific">Mucilaginibacter auburnensis</name>
    <dbReference type="NCBI Taxonomy" id="1457233"/>
    <lineage>
        <taxon>Bacteria</taxon>
        <taxon>Pseudomonadati</taxon>
        <taxon>Bacteroidota</taxon>
        <taxon>Sphingobacteriia</taxon>
        <taxon>Sphingobacteriales</taxon>
        <taxon>Sphingobacteriaceae</taxon>
        <taxon>Mucilaginibacter</taxon>
    </lineage>
</organism>
<sequence length="376" mass="41167">MNSRRNFLQKLGLSALAVQFSPVTGWAKNQAQVSDQPYDGPVLRVAIMGIGTYGNIVARALQASTKAKLVGVISGSPEKVKDWQSKYGIPDKNVYNYSNFENIKNNPDIDAIYVIVPNFLHKPYALRAATTGKHVICEKPLGRNAKESQDIVDGCKKAGVKLLVGYRMHFEPKNLEIISMRNAGDFGKIKYFTGNGGFRIGDPTQWRLDREKAGGGSMMDIGIYAVNGARYMVGEDPIWVTAQELPKSDTTKFKEGVDETITFQMGFPSGAVAQCLSTYGMNYVDRFLLIGERGWAELNPANGYGPLKGRTNKGELKAVSPPMQQTVQMDEMAGILLEGKTPVVAVDGEEAIKDSKIIDAVYEAVKTGKKVLLKLS</sequence>
<dbReference type="PROSITE" id="PS51318">
    <property type="entry name" value="TAT"/>
    <property type="match status" value="1"/>
</dbReference>
<dbReference type="InterPro" id="IPR036291">
    <property type="entry name" value="NAD(P)-bd_dom_sf"/>
</dbReference>
<evidence type="ECO:0000313" key="5">
    <source>
        <dbReference type="EMBL" id="PJJ84298.1"/>
    </source>
</evidence>
<dbReference type="InterPro" id="IPR008354">
    <property type="entry name" value="Glc-Fru_OxRdtase_bac"/>
</dbReference>
<dbReference type="InterPro" id="IPR000683">
    <property type="entry name" value="Gfo/Idh/MocA-like_OxRdtase_N"/>
</dbReference>
<dbReference type="OrthoDB" id="9815825at2"/>
<reference evidence="5 6" key="1">
    <citation type="submission" date="2017-11" db="EMBL/GenBank/DDBJ databases">
        <title>Genomic Encyclopedia of Archaeal and Bacterial Type Strains, Phase II (KMG-II): From Individual Species to Whole Genera.</title>
        <authorList>
            <person name="Goeker M."/>
        </authorList>
    </citation>
    <scope>NUCLEOTIDE SEQUENCE [LARGE SCALE GENOMIC DNA]</scope>
    <source>
        <strain evidence="5 6">DSM 28175</strain>
    </source>
</reference>
<gene>
    <name evidence="5" type="ORF">CLV57_1309</name>
</gene>
<dbReference type="EMBL" id="PGFJ01000001">
    <property type="protein sequence ID" value="PJJ84298.1"/>
    <property type="molecule type" value="Genomic_DNA"/>
</dbReference>
<dbReference type="Pfam" id="PF22725">
    <property type="entry name" value="GFO_IDH_MocA_C3"/>
    <property type="match status" value="1"/>
</dbReference>
<evidence type="ECO:0000259" key="4">
    <source>
        <dbReference type="Pfam" id="PF22725"/>
    </source>
</evidence>
<dbReference type="PANTHER" id="PTHR22604:SF105">
    <property type="entry name" value="TRANS-1,2-DIHYDROBENZENE-1,2-DIOL DEHYDROGENASE"/>
    <property type="match status" value="1"/>
</dbReference>
<dbReference type="InterPro" id="IPR050984">
    <property type="entry name" value="Gfo/Idh/MocA_domain"/>
</dbReference>
<name>A0A2H9VU20_9SPHI</name>
<dbReference type="Proteomes" id="UP000242687">
    <property type="component" value="Unassembled WGS sequence"/>
</dbReference>
<dbReference type="SUPFAM" id="SSF55347">
    <property type="entry name" value="Glyceraldehyde-3-phosphate dehydrogenase-like, C-terminal domain"/>
    <property type="match status" value="1"/>
</dbReference>
<comment type="caution">
    <text evidence="5">The sequence shown here is derived from an EMBL/GenBank/DDBJ whole genome shotgun (WGS) entry which is preliminary data.</text>
</comment>
<keyword evidence="2" id="KW-0560">Oxidoreductase</keyword>
<dbReference type="PANTHER" id="PTHR22604">
    <property type="entry name" value="OXIDOREDUCTASES"/>
    <property type="match status" value="1"/>
</dbReference>
<dbReference type="InterPro" id="IPR006311">
    <property type="entry name" value="TAT_signal"/>
</dbReference>
<feature type="domain" description="Gfo/Idh/MocA-like oxidoreductase N-terminal" evidence="3">
    <location>
        <begin position="43"/>
        <end position="166"/>
    </location>
</feature>
<dbReference type="GO" id="GO:0016491">
    <property type="term" value="F:oxidoreductase activity"/>
    <property type="evidence" value="ECO:0007669"/>
    <property type="project" value="UniProtKB-KW"/>
</dbReference>
<protein>
    <submittedName>
        <fullName evidence="5">Putative dehydrogenase</fullName>
    </submittedName>
</protein>
<dbReference type="RefSeq" id="WP_100340497.1">
    <property type="nucleotide sequence ID" value="NZ_PGFJ01000001.1"/>
</dbReference>
<dbReference type="SUPFAM" id="SSF51735">
    <property type="entry name" value="NAD(P)-binding Rossmann-fold domains"/>
    <property type="match status" value="1"/>
</dbReference>
<feature type="domain" description="GFO/IDH/MocA-like oxidoreductase" evidence="4">
    <location>
        <begin position="180"/>
        <end position="296"/>
    </location>
</feature>
<dbReference type="InterPro" id="IPR055170">
    <property type="entry name" value="GFO_IDH_MocA-like_dom"/>
</dbReference>
<evidence type="ECO:0000259" key="3">
    <source>
        <dbReference type="Pfam" id="PF01408"/>
    </source>
</evidence>
<evidence type="ECO:0000256" key="1">
    <source>
        <dbReference type="ARBA" id="ARBA00010928"/>
    </source>
</evidence>
<proteinExistence type="inferred from homology"/>
<dbReference type="Gene3D" id="3.40.50.720">
    <property type="entry name" value="NAD(P)-binding Rossmann-like Domain"/>
    <property type="match status" value="1"/>
</dbReference>
<evidence type="ECO:0000256" key="2">
    <source>
        <dbReference type="ARBA" id="ARBA00023002"/>
    </source>
</evidence>
<accession>A0A2H9VU20</accession>
<dbReference type="AlphaFoldDB" id="A0A2H9VU20"/>